<name>E5XLE3_SEGRC</name>
<evidence type="ECO:0000313" key="3">
    <source>
        <dbReference type="Proteomes" id="UP000004816"/>
    </source>
</evidence>
<dbReference type="CDD" id="cd05399">
    <property type="entry name" value="NT_Rel-Spo_like"/>
    <property type="match status" value="1"/>
</dbReference>
<sequence>MGTRCRNALGLSDNSLMPKLEEAVAALYSKKKSSWSRAGDLAKDFLREVVMGADPAGEYGYSISEPRIKNQERAITKLRARVDGIREEDLAQKVESLISDWVGVKLTCNNTDEAKVAIAKLRSLCQSGKNITFAQKRGKDDVVDYIAQPKESGYRAFHAVLVMPVLAPDGEFPGVKVEVQIKTRLQDAWGELTHENFYKNSDGSEPTAFHNALAKTMADLLASVDELAQKVADDIKAQNARAIAQPRSKAELVTVVRVEPTFALVSAEDGRQGLIRASYLRALLAEEKTINPDEYISVDDHLEMGAKLWALREAAENEKLYFNPTSLGADR</sequence>
<dbReference type="InterPro" id="IPR043519">
    <property type="entry name" value="NT_sf"/>
</dbReference>
<dbReference type="Pfam" id="PF04607">
    <property type="entry name" value="RelA_SpoT"/>
    <property type="match status" value="1"/>
</dbReference>
<dbReference type="Proteomes" id="UP000004816">
    <property type="component" value="Unassembled WGS sequence"/>
</dbReference>
<dbReference type="eggNOG" id="COG2357">
    <property type="taxonomic scope" value="Bacteria"/>
</dbReference>
<comment type="caution">
    <text evidence="2">The sequence shown here is derived from an EMBL/GenBank/DDBJ whole genome shotgun (WGS) entry which is preliminary data.</text>
</comment>
<gene>
    <name evidence="2" type="ORF">HMPREF9336_00312</name>
</gene>
<dbReference type="PANTHER" id="PTHR47837:SF1">
    <property type="entry name" value="GTP PYROPHOSPHOKINASE YJBM"/>
    <property type="match status" value="1"/>
</dbReference>
<keyword evidence="3" id="KW-1185">Reference proteome</keyword>
<dbReference type="InterPro" id="IPR007685">
    <property type="entry name" value="RelA_SpoT"/>
</dbReference>
<dbReference type="Gene3D" id="3.30.460.10">
    <property type="entry name" value="Beta Polymerase, domain 2"/>
    <property type="match status" value="1"/>
</dbReference>
<proteinExistence type="predicted"/>
<dbReference type="STRING" id="679197.HMPREF9336_00312"/>
<dbReference type="HOGENOM" id="CLU_852258_0_0_11"/>
<dbReference type="GO" id="GO:0015969">
    <property type="term" value="P:guanosine tetraphosphate metabolic process"/>
    <property type="evidence" value="ECO:0007669"/>
    <property type="project" value="InterPro"/>
</dbReference>
<evidence type="ECO:0000259" key="1">
    <source>
        <dbReference type="SMART" id="SM00954"/>
    </source>
</evidence>
<reference evidence="2 3" key="1">
    <citation type="journal article" date="2011" name="Stand. Genomic Sci.">
        <title>High quality draft genome sequence of Segniliparus rugosus CDC 945(T)= (ATCC BAA-974(T)).</title>
        <authorList>
            <person name="Earl A.M."/>
            <person name="Desjardins C.A."/>
            <person name="Fitzgerald M.G."/>
            <person name="Arachchi H.M."/>
            <person name="Zeng Q."/>
            <person name="Mehta T."/>
            <person name="Griggs A."/>
            <person name="Birren B.W."/>
            <person name="Toney N.C."/>
            <person name="Carr J."/>
            <person name="Posey J."/>
            <person name="Butler W.R."/>
        </authorList>
    </citation>
    <scope>NUCLEOTIDE SEQUENCE [LARGE SCALE GENOMIC DNA]</scope>
    <source>
        <strain evidence="3">ATCC BAA-974 / DSM 45345 / CCUG 50838 / CIP 108380 / JCM 13579 / CDC 945</strain>
    </source>
</reference>
<accession>E5XLE3</accession>
<dbReference type="InterPro" id="IPR052366">
    <property type="entry name" value="GTP_Pyrophosphokinase"/>
</dbReference>
<dbReference type="AlphaFoldDB" id="E5XLE3"/>
<dbReference type="EMBL" id="ACZI02000003">
    <property type="protein sequence ID" value="EFV14826.2"/>
    <property type="molecule type" value="Genomic_DNA"/>
</dbReference>
<evidence type="ECO:0000313" key="2">
    <source>
        <dbReference type="EMBL" id="EFV14826.2"/>
    </source>
</evidence>
<organism evidence="2 3">
    <name type="scientific">Segniliparus rugosus (strain ATCC BAA-974 / DSM 45345 / CCUG 50838 / CIP 108380 / JCM 13579 / CDC 945)</name>
    <dbReference type="NCBI Taxonomy" id="679197"/>
    <lineage>
        <taxon>Bacteria</taxon>
        <taxon>Bacillati</taxon>
        <taxon>Actinomycetota</taxon>
        <taxon>Actinomycetes</taxon>
        <taxon>Mycobacteriales</taxon>
        <taxon>Segniliparaceae</taxon>
        <taxon>Segniliparus</taxon>
    </lineage>
</organism>
<dbReference type="SMART" id="SM00954">
    <property type="entry name" value="RelA_SpoT"/>
    <property type="match status" value="1"/>
</dbReference>
<feature type="domain" description="RelA/SpoT" evidence="1">
    <location>
        <begin position="66"/>
        <end position="204"/>
    </location>
</feature>
<dbReference type="SUPFAM" id="SSF81301">
    <property type="entry name" value="Nucleotidyltransferase"/>
    <property type="match status" value="1"/>
</dbReference>
<protein>
    <recommendedName>
        <fullName evidence="1">RelA/SpoT domain-containing protein</fullName>
    </recommendedName>
</protein>
<dbReference type="PANTHER" id="PTHR47837">
    <property type="entry name" value="GTP PYROPHOSPHOKINASE YJBM"/>
    <property type="match status" value="1"/>
</dbReference>